<feature type="domain" description="AB hydrolase-1" evidence="1">
    <location>
        <begin position="4"/>
        <end position="235"/>
    </location>
</feature>
<dbReference type="InterPro" id="IPR000073">
    <property type="entry name" value="AB_hydrolase_1"/>
</dbReference>
<dbReference type="Proteomes" id="UP000776650">
    <property type="component" value="Unassembled WGS sequence"/>
</dbReference>
<dbReference type="InterPro" id="IPR050228">
    <property type="entry name" value="Carboxylesterase_BioH"/>
</dbReference>
<protein>
    <submittedName>
        <fullName evidence="2">Alpha/beta hydrolase</fullName>
    </submittedName>
</protein>
<dbReference type="Gene3D" id="3.40.50.1820">
    <property type="entry name" value="alpha/beta hydrolase"/>
    <property type="match status" value="1"/>
</dbReference>
<evidence type="ECO:0000313" key="3">
    <source>
        <dbReference type="Proteomes" id="UP000776650"/>
    </source>
</evidence>
<proteinExistence type="predicted"/>
<reference evidence="2" key="1">
    <citation type="journal article" date="2021" name="PeerJ">
        <title>Extensive microbial diversity within the chicken gut microbiome revealed by metagenomics and culture.</title>
        <authorList>
            <person name="Gilroy R."/>
            <person name="Ravi A."/>
            <person name="Getino M."/>
            <person name="Pursley I."/>
            <person name="Horton D.L."/>
            <person name="Alikhan N.F."/>
            <person name="Baker D."/>
            <person name="Gharbi K."/>
            <person name="Hall N."/>
            <person name="Watson M."/>
            <person name="Adriaenssens E.M."/>
            <person name="Foster-Nyarko E."/>
            <person name="Jarju S."/>
            <person name="Secka A."/>
            <person name="Antonio M."/>
            <person name="Oren A."/>
            <person name="Chaudhuri R.R."/>
            <person name="La Ragione R."/>
            <person name="Hildebrand F."/>
            <person name="Pallen M.J."/>
        </authorList>
    </citation>
    <scope>NUCLEOTIDE SEQUENCE</scope>
    <source>
        <strain evidence="2">ChiGjej1B1-18357</strain>
    </source>
</reference>
<dbReference type="PANTHER" id="PTHR43194:SF2">
    <property type="entry name" value="PEROXISOMAL MEMBRANE PROTEIN LPX1"/>
    <property type="match status" value="1"/>
</dbReference>
<dbReference type="EMBL" id="DYXM01000060">
    <property type="protein sequence ID" value="HJE90040.1"/>
    <property type="molecule type" value="Genomic_DNA"/>
</dbReference>
<comment type="caution">
    <text evidence="2">The sequence shown here is derived from an EMBL/GenBank/DDBJ whole genome shotgun (WGS) entry which is preliminary data.</text>
</comment>
<dbReference type="GO" id="GO:0016787">
    <property type="term" value="F:hydrolase activity"/>
    <property type="evidence" value="ECO:0007669"/>
    <property type="project" value="UniProtKB-KW"/>
</dbReference>
<organism evidence="2 3">
    <name type="scientific">Dietzia timorensis</name>
    <dbReference type="NCBI Taxonomy" id="499555"/>
    <lineage>
        <taxon>Bacteria</taxon>
        <taxon>Bacillati</taxon>
        <taxon>Actinomycetota</taxon>
        <taxon>Actinomycetes</taxon>
        <taxon>Mycobacteriales</taxon>
        <taxon>Dietziaceae</taxon>
        <taxon>Dietzia</taxon>
    </lineage>
</organism>
<dbReference type="SUPFAM" id="SSF53474">
    <property type="entry name" value="alpha/beta-Hydrolases"/>
    <property type="match status" value="1"/>
</dbReference>
<dbReference type="Pfam" id="PF12697">
    <property type="entry name" value="Abhydrolase_6"/>
    <property type="match status" value="1"/>
</dbReference>
<keyword evidence="2" id="KW-0378">Hydrolase</keyword>
<evidence type="ECO:0000313" key="2">
    <source>
        <dbReference type="EMBL" id="HJE90040.1"/>
    </source>
</evidence>
<name>A0A921F271_9ACTN</name>
<accession>A0A921F271</accession>
<dbReference type="PRINTS" id="PR00111">
    <property type="entry name" value="ABHYDROLASE"/>
</dbReference>
<reference evidence="2" key="2">
    <citation type="submission" date="2021-09" db="EMBL/GenBank/DDBJ databases">
        <authorList>
            <person name="Gilroy R."/>
        </authorList>
    </citation>
    <scope>NUCLEOTIDE SEQUENCE</scope>
    <source>
        <strain evidence="2">ChiGjej1B1-18357</strain>
    </source>
</reference>
<dbReference type="InterPro" id="IPR029058">
    <property type="entry name" value="AB_hydrolase_fold"/>
</dbReference>
<dbReference type="RefSeq" id="WP_303910809.1">
    <property type="nucleotide sequence ID" value="NZ_DYXM01000060.1"/>
</dbReference>
<dbReference type="AlphaFoldDB" id="A0A921F271"/>
<sequence length="266" mass="28773">MRYVLLHGLASSPNVWSAVKMRMRKELSNGKTDILAPTLVMDGSIEDEADRVASAMSVPAAPGTIVGHSMGGLVAVALAERRPELVERLVLLNSPTSVESRLSSKHRSERALRNRRIGPAMWRMMGERGARRGLASAFAPGYQVPQPIVDAFLRTPYETFVGSTEAIDTYLAAQPLADRLAGLDVPVTVLFGTSDQRVDPSIALEQYRSIDSASVSVSVAVHPMSYVGHTPPIENSLATFRAIVSDDDIAAYLQEDRDEEPSTAAD</sequence>
<gene>
    <name evidence="2" type="ORF">K8V11_03390</name>
</gene>
<evidence type="ECO:0000259" key="1">
    <source>
        <dbReference type="Pfam" id="PF12697"/>
    </source>
</evidence>
<dbReference type="PANTHER" id="PTHR43194">
    <property type="entry name" value="HYDROLASE ALPHA/BETA FOLD FAMILY"/>
    <property type="match status" value="1"/>
</dbReference>